<dbReference type="RefSeq" id="WP_268075294.1">
    <property type="nucleotide sequence ID" value="NZ_CP109965.1"/>
</dbReference>
<evidence type="ECO:0000313" key="2">
    <source>
        <dbReference type="Proteomes" id="UP001163726"/>
    </source>
</evidence>
<accession>A0ABY7ANS6</accession>
<sequence>MNDLPIWLNTQAIANDELLMRYFTQLEAWLNFQGMSANWYSDELAMIHHKFKLIGLSEFEHLKQDVIQINGHKSEQLSDNQWTSLNLSLKNSKQDNLLFQAIYQLKNHQVELIIAFTPAIKTLCQNKTFSTNVFNTALFEFAKRTRELSLQ</sequence>
<organism evidence="1 2">
    <name type="scientific">Catenovulum adriaticum</name>
    <dbReference type="NCBI Taxonomy" id="2984846"/>
    <lineage>
        <taxon>Bacteria</taxon>
        <taxon>Pseudomonadati</taxon>
        <taxon>Pseudomonadota</taxon>
        <taxon>Gammaproteobacteria</taxon>
        <taxon>Alteromonadales</taxon>
        <taxon>Alteromonadaceae</taxon>
        <taxon>Catenovulum</taxon>
    </lineage>
</organism>
<evidence type="ECO:0000313" key="1">
    <source>
        <dbReference type="EMBL" id="WAJ70922.1"/>
    </source>
</evidence>
<proteinExistence type="predicted"/>
<protein>
    <submittedName>
        <fullName evidence="1">Uncharacterized protein</fullName>
    </submittedName>
</protein>
<keyword evidence="2" id="KW-1185">Reference proteome</keyword>
<reference evidence="1" key="1">
    <citation type="submission" date="2022-10" db="EMBL/GenBank/DDBJ databases">
        <title>Catenovulum adriacola sp. nov. isolated in the Harbour of Susak.</title>
        <authorList>
            <person name="Schoch T."/>
            <person name="Reich S.J."/>
            <person name="Stoeferle S."/>
            <person name="Flaiz M."/>
            <person name="Kazda M."/>
            <person name="Riedel C.U."/>
            <person name="Duerre P."/>
        </authorList>
    </citation>
    <scope>NUCLEOTIDE SEQUENCE</scope>
    <source>
        <strain evidence="1">TS8</strain>
    </source>
</reference>
<name>A0ABY7ANS6_9ALTE</name>
<dbReference type="EMBL" id="CP109965">
    <property type="protein sequence ID" value="WAJ70922.1"/>
    <property type="molecule type" value="Genomic_DNA"/>
</dbReference>
<dbReference type="Proteomes" id="UP001163726">
    <property type="component" value="Chromosome"/>
</dbReference>
<gene>
    <name evidence="1" type="ORF">OLW01_03725</name>
</gene>